<reference evidence="3" key="1">
    <citation type="submission" date="2012-07" db="EMBL/GenBank/DDBJ databases">
        <title>Genome of the Chinese tree shrew, a rising model animal genetically related to primates.</title>
        <authorList>
            <person name="Zhang G."/>
            <person name="Fan Y."/>
            <person name="Yao Y."/>
            <person name="Huang Z."/>
        </authorList>
    </citation>
    <scope>NUCLEOTIDE SEQUENCE [LARGE SCALE GENOMIC DNA]</scope>
</reference>
<accession>L9KSC1</accession>
<evidence type="ECO:0000313" key="2">
    <source>
        <dbReference type="EMBL" id="ELW65835.1"/>
    </source>
</evidence>
<dbReference type="AlphaFoldDB" id="L9KSC1"/>
<gene>
    <name evidence="2" type="ORF">TREES_T100017715</name>
</gene>
<feature type="region of interest" description="Disordered" evidence="1">
    <location>
        <begin position="1"/>
        <end position="140"/>
    </location>
</feature>
<organism evidence="2 3">
    <name type="scientific">Tupaia chinensis</name>
    <name type="common">Chinese tree shrew</name>
    <name type="synonym">Tupaia belangeri chinensis</name>
    <dbReference type="NCBI Taxonomy" id="246437"/>
    <lineage>
        <taxon>Eukaryota</taxon>
        <taxon>Metazoa</taxon>
        <taxon>Chordata</taxon>
        <taxon>Craniata</taxon>
        <taxon>Vertebrata</taxon>
        <taxon>Euteleostomi</taxon>
        <taxon>Mammalia</taxon>
        <taxon>Eutheria</taxon>
        <taxon>Euarchontoglires</taxon>
        <taxon>Scandentia</taxon>
        <taxon>Tupaiidae</taxon>
        <taxon>Tupaia</taxon>
    </lineage>
</organism>
<protein>
    <submittedName>
        <fullName evidence="2">Uncharacterized protein</fullName>
    </submittedName>
</protein>
<name>L9KSC1_TUPCH</name>
<dbReference type="Proteomes" id="UP000011518">
    <property type="component" value="Unassembled WGS sequence"/>
</dbReference>
<proteinExistence type="predicted"/>
<dbReference type="EMBL" id="KB320672">
    <property type="protein sequence ID" value="ELW65835.1"/>
    <property type="molecule type" value="Genomic_DNA"/>
</dbReference>
<reference evidence="3" key="2">
    <citation type="journal article" date="2013" name="Nat. Commun.">
        <title>Genome of the Chinese tree shrew.</title>
        <authorList>
            <person name="Fan Y."/>
            <person name="Huang Z.Y."/>
            <person name="Cao C.C."/>
            <person name="Chen C.S."/>
            <person name="Chen Y.X."/>
            <person name="Fan D.D."/>
            <person name="He J."/>
            <person name="Hou H.L."/>
            <person name="Hu L."/>
            <person name="Hu X.T."/>
            <person name="Jiang X.T."/>
            <person name="Lai R."/>
            <person name="Lang Y.S."/>
            <person name="Liang B."/>
            <person name="Liao S.G."/>
            <person name="Mu D."/>
            <person name="Ma Y.Y."/>
            <person name="Niu Y.Y."/>
            <person name="Sun X.Q."/>
            <person name="Xia J.Q."/>
            <person name="Xiao J."/>
            <person name="Xiong Z.Q."/>
            <person name="Xu L."/>
            <person name="Yang L."/>
            <person name="Zhang Y."/>
            <person name="Zhao W."/>
            <person name="Zhao X.D."/>
            <person name="Zheng Y.T."/>
            <person name="Zhou J.M."/>
            <person name="Zhu Y.B."/>
            <person name="Zhang G.J."/>
            <person name="Wang J."/>
            <person name="Yao Y.G."/>
        </authorList>
    </citation>
    <scope>NUCLEOTIDE SEQUENCE [LARGE SCALE GENOMIC DNA]</scope>
</reference>
<evidence type="ECO:0000313" key="3">
    <source>
        <dbReference type="Proteomes" id="UP000011518"/>
    </source>
</evidence>
<feature type="compositionally biased region" description="Basic and acidic residues" evidence="1">
    <location>
        <begin position="45"/>
        <end position="63"/>
    </location>
</feature>
<sequence length="140" mass="15338">MRGLYPQKKEEEEDEEEEKDDKKKNKEKKKSNGPALTFTPSDPPRSQDERRPLMCTGRPERHQRLPGPFSENLGQGVSPEELHSQSPSTRDPGSTASPAAPLRTSRVPPAVNTAGPRPAPCSPARWASAGGRRGCVPTCR</sequence>
<keyword evidence="3" id="KW-1185">Reference proteome</keyword>
<evidence type="ECO:0000256" key="1">
    <source>
        <dbReference type="SAM" id="MobiDB-lite"/>
    </source>
</evidence>
<feature type="compositionally biased region" description="Polar residues" evidence="1">
    <location>
        <begin position="84"/>
        <end position="97"/>
    </location>
</feature>
<dbReference type="InParanoid" id="L9KSC1"/>